<keyword evidence="1 4" id="KW-0349">Heme</keyword>
<dbReference type="InterPro" id="IPR036909">
    <property type="entry name" value="Cyt_c-like_dom_sf"/>
</dbReference>
<feature type="domain" description="Cytochrome c" evidence="5">
    <location>
        <begin position="106"/>
        <end position="194"/>
    </location>
</feature>
<dbReference type="GO" id="GO:0046872">
    <property type="term" value="F:metal ion binding"/>
    <property type="evidence" value="ECO:0007669"/>
    <property type="project" value="UniProtKB-KW"/>
</dbReference>
<dbReference type="PANTHER" id="PTHR35008">
    <property type="entry name" value="BLL4482 PROTEIN-RELATED"/>
    <property type="match status" value="1"/>
</dbReference>
<comment type="caution">
    <text evidence="6">The sequence shown here is derived from an EMBL/GenBank/DDBJ whole genome shotgun (WGS) entry which is preliminary data.</text>
</comment>
<dbReference type="Gene3D" id="1.10.760.10">
    <property type="entry name" value="Cytochrome c-like domain"/>
    <property type="match status" value="1"/>
</dbReference>
<dbReference type="SUPFAM" id="SSF46626">
    <property type="entry name" value="Cytochrome c"/>
    <property type="match status" value="1"/>
</dbReference>
<evidence type="ECO:0000256" key="4">
    <source>
        <dbReference type="PROSITE-ProRule" id="PRU00433"/>
    </source>
</evidence>
<dbReference type="GO" id="GO:0009055">
    <property type="term" value="F:electron transfer activity"/>
    <property type="evidence" value="ECO:0007669"/>
    <property type="project" value="InterPro"/>
</dbReference>
<dbReference type="PANTHER" id="PTHR35008:SF8">
    <property type="entry name" value="ALCOHOL DEHYDROGENASE CYTOCHROME C SUBUNIT"/>
    <property type="match status" value="1"/>
</dbReference>
<dbReference type="InterPro" id="IPR009056">
    <property type="entry name" value="Cyt_c-like_dom"/>
</dbReference>
<dbReference type="PROSITE" id="PS51007">
    <property type="entry name" value="CYTC"/>
    <property type="match status" value="1"/>
</dbReference>
<dbReference type="AlphaFoldDB" id="A0A9D1VCJ5"/>
<dbReference type="EMBL" id="DXFQ01000162">
    <property type="protein sequence ID" value="HIX20651.1"/>
    <property type="molecule type" value="Genomic_DNA"/>
</dbReference>
<dbReference type="Proteomes" id="UP000823964">
    <property type="component" value="Unassembled WGS sequence"/>
</dbReference>
<name>A0A9D1VCJ5_9BACT</name>
<keyword evidence="3 4" id="KW-0408">Iron</keyword>
<evidence type="ECO:0000313" key="6">
    <source>
        <dbReference type="EMBL" id="HIX20651.1"/>
    </source>
</evidence>
<dbReference type="InterPro" id="IPR051459">
    <property type="entry name" value="Cytochrome_c-type_DH"/>
</dbReference>
<protein>
    <submittedName>
        <fullName evidence="6">Cytochrome c</fullName>
    </submittedName>
</protein>
<evidence type="ECO:0000259" key="5">
    <source>
        <dbReference type="PROSITE" id="PS51007"/>
    </source>
</evidence>
<organism evidence="6 7">
    <name type="scientific">Candidatus Akkermansia intestinigallinarum</name>
    <dbReference type="NCBI Taxonomy" id="2838431"/>
    <lineage>
        <taxon>Bacteria</taxon>
        <taxon>Pseudomonadati</taxon>
        <taxon>Verrucomicrobiota</taxon>
        <taxon>Verrucomicrobiia</taxon>
        <taxon>Verrucomicrobiales</taxon>
        <taxon>Akkermansiaceae</taxon>
        <taxon>Akkermansia</taxon>
    </lineage>
</organism>
<reference evidence="6" key="1">
    <citation type="journal article" date="2021" name="PeerJ">
        <title>Extensive microbial diversity within the chicken gut microbiome revealed by metagenomics and culture.</title>
        <authorList>
            <person name="Gilroy R."/>
            <person name="Ravi A."/>
            <person name="Getino M."/>
            <person name="Pursley I."/>
            <person name="Horton D.L."/>
            <person name="Alikhan N.F."/>
            <person name="Baker D."/>
            <person name="Gharbi K."/>
            <person name="Hall N."/>
            <person name="Watson M."/>
            <person name="Adriaenssens E.M."/>
            <person name="Foster-Nyarko E."/>
            <person name="Jarju S."/>
            <person name="Secka A."/>
            <person name="Antonio M."/>
            <person name="Oren A."/>
            <person name="Chaudhuri R.R."/>
            <person name="La Ragione R."/>
            <person name="Hildebrand F."/>
            <person name="Pallen M.J."/>
        </authorList>
    </citation>
    <scope>NUCLEOTIDE SEQUENCE</scope>
    <source>
        <strain evidence="6">14975</strain>
    </source>
</reference>
<sequence length="197" mass="22019">MKKRLLPLASITLALALLLTAAWVIYVGMGKSEADRLCRERFCYACHGDGFTEPLACLKSREAGSPMTPLIIEALRREHPRIAEEQLQVIAEEIARRQLPAIDARQQSRRGERLYIAKCAACHGSKGEGKPGQYPPLAGSEWLTDEPSRLPEILRLGLRGPISVKGEPWDEIMLPPGLSDSDHEPVIQYLRERFARP</sequence>
<proteinExistence type="predicted"/>
<evidence type="ECO:0000256" key="3">
    <source>
        <dbReference type="ARBA" id="ARBA00023004"/>
    </source>
</evidence>
<evidence type="ECO:0000256" key="1">
    <source>
        <dbReference type="ARBA" id="ARBA00022617"/>
    </source>
</evidence>
<dbReference type="GO" id="GO:0020037">
    <property type="term" value="F:heme binding"/>
    <property type="evidence" value="ECO:0007669"/>
    <property type="project" value="InterPro"/>
</dbReference>
<keyword evidence="2 4" id="KW-0479">Metal-binding</keyword>
<reference evidence="6" key="2">
    <citation type="submission" date="2021-04" db="EMBL/GenBank/DDBJ databases">
        <authorList>
            <person name="Gilroy R."/>
        </authorList>
    </citation>
    <scope>NUCLEOTIDE SEQUENCE</scope>
    <source>
        <strain evidence="6">14975</strain>
    </source>
</reference>
<evidence type="ECO:0000313" key="7">
    <source>
        <dbReference type="Proteomes" id="UP000823964"/>
    </source>
</evidence>
<dbReference type="Pfam" id="PF00034">
    <property type="entry name" value="Cytochrom_C"/>
    <property type="match status" value="1"/>
</dbReference>
<accession>A0A9D1VCJ5</accession>
<evidence type="ECO:0000256" key="2">
    <source>
        <dbReference type="ARBA" id="ARBA00022723"/>
    </source>
</evidence>
<gene>
    <name evidence="6" type="ORF">H9862_08645</name>
</gene>